<feature type="domain" description="Prepilin type IV endopeptidase peptidase" evidence="2">
    <location>
        <begin position="13"/>
        <end position="116"/>
    </location>
</feature>
<proteinExistence type="predicted"/>
<keyword evidence="1" id="KW-0812">Transmembrane</keyword>
<dbReference type="GO" id="GO:0004190">
    <property type="term" value="F:aspartic-type endopeptidase activity"/>
    <property type="evidence" value="ECO:0007669"/>
    <property type="project" value="InterPro"/>
</dbReference>
<evidence type="ECO:0000313" key="4">
    <source>
        <dbReference type="Proteomes" id="UP000319555"/>
    </source>
</evidence>
<dbReference type="Proteomes" id="UP000319555">
    <property type="component" value="Unassembled WGS sequence"/>
</dbReference>
<protein>
    <submittedName>
        <fullName evidence="3">Flp pilus assembly protein, protease CpaA</fullName>
    </submittedName>
</protein>
<reference evidence="3 4" key="1">
    <citation type="submission" date="2017-05" db="EMBL/GenBank/DDBJ databases">
        <authorList>
            <person name="Varghese N."/>
            <person name="Submissions S."/>
        </authorList>
    </citation>
    <scope>NUCLEOTIDE SEQUENCE [LARGE SCALE GENOMIC DNA]</scope>
    <source>
        <strain evidence="3 4">DSM 28009</strain>
    </source>
</reference>
<dbReference type="AlphaFoldDB" id="A0A521CBC6"/>
<keyword evidence="1" id="KW-0472">Membrane</keyword>
<feature type="transmembrane region" description="Helical" evidence="1">
    <location>
        <begin position="91"/>
        <end position="120"/>
    </location>
</feature>
<evidence type="ECO:0000259" key="2">
    <source>
        <dbReference type="Pfam" id="PF01478"/>
    </source>
</evidence>
<dbReference type="Gene3D" id="1.20.120.1220">
    <property type="match status" value="1"/>
</dbReference>
<feature type="transmembrane region" description="Helical" evidence="1">
    <location>
        <begin position="6"/>
        <end position="25"/>
    </location>
</feature>
<dbReference type="RefSeq" id="WP_142635747.1">
    <property type="nucleotide sequence ID" value="NZ_CANLVA010000004.1"/>
</dbReference>
<dbReference type="Pfam" id="PF01478">
    <property type="entry name" value="Peptidase_A24"/>
    <property type="match status" value="1"/>
</dbReference>
<keyword evidence="4" id="KW-1185">Reference proteome</keyword>
<dbReference type="EMBL" id="FXTE01000002">
    <property type="protein sequence ID" value="SMO56729.1"/>
    <property type="molecule type" value="Genomic_DNA"/>
</dbReference>
<dbReference type="GO" id="GO:0006508">
    <property type="term" value="P:proteolysis"/>
    <property type="evidence" value="ECO:0007669"/>
    <property type="project" value="UniProtKB-KW"/>
</dbReference>
<accession>A0A521CBC6</accession>
<feature type="transmembrane region" description="Helical" evidence="1">
    <location>
        <begin position="32"/>
        <end position="50"/>
    </location>
</feature>
<organism evidence="3 4">
    <name type="scientific">Ruegeria faecimaris</name>
    <dbReference type="NCBI Taxonomy" id="686389"/>
    <lineage>
        <taxon>Bacteria</taxon>
        <taxon>Pseudomonadati</taxon>
        <taxon>Pseudomonadota</taxon>
        <taxon>Alphaproteobacteria</taxon>
        <taxon>Rhodobacterales</taxon>
        <taxon>Roseobacteraceae</taxon>
        <taxon>Ruegeria</taxon>
    </lineage>
</organism>
<feature type="transmembrane region" description="Helical" evidence="1">
    <location>
        <begin position="140"/>
        <end position="162"/>
    </location>
</feature>
<sequence length="163" mass="17729">MPELDWQSWLTLWVFTPLFVMIAWTDFTQMRIPNLYCLLGGAVVLVTAPFPDWNQLLLRLLVAAACFAICFGLFAAGWLGGGDAKILPIVFAAIPVPVVSTYLLILAGCMAAGLIGMSLFRRLARQTSPHIKSTAQSREFPLGIAIGSSGVILAIWSATALWF</sequence>
<dbReference type="GO" id="GO:0016020">
    <property type="term" value="C:membrane"/>
    <property type="evidence" value="ECO:0007669"/>
    <property type="project" value="InterPro"/>
</dbReference>
<keyword evidence="1" id="KW-1133">Transmembrane helix</keyword>
<dbReference type="OrthoDB" id="7709484at2"/>
<name>A0A521CBC6_9RHOB</name>
<gene>
    <name evidence="3" type="ORF">SAMN06265380_102306</name>
</gene>
<feature type="transmembrane region" description="Helical" evidence="1">
    <location>
        <begin position="56"/>
        <end position="79"/>
    </location>
</feature>
<evidence type="ECO:0000256" key="1">
    <source>
        <dbReference type="SAM" id="Phobius"/>
    </source>
</evidence>
<keyword evidence="3" id="KW-0645">Protease</keyword>
<keyword evidence="3" id="KW-0378">Hydrolase</keyword>
<evidence type="ECO:0000313" key="3">
    <source>
        <dbReference type="EMBL" id="SMO56729.1"/>
    </source>
</evidence>
<dbReference type="InterPro" id="IPR000045">
    <property type="entry name" value="Prepilin_IV_endopep_pep"/>
</dbReference>